<gene>
    <name evidence="1" type="ORF">SRO942_LOCUS48273</name>
</gene>
<dbReference type="EMBL" id="CAJOBC010123472">
    <property type="protein sequence ID" value="CAF4584770.1"/>
    <property type="molecule type" value="Genomic_DNA"/>
</dbReference>
<accession>A0A8S2YX59</accession>
<sequence length="82" mass="9531">QPGEQEYFSNIDVIEGDEIMNIDDDQLLNIEANEKNNGDEDFIDYMINNSLITDNWNLDISSNDDADPIDKKEIYIVMKKCR</sequence>
<dbReference type="Proteomes" id="UP000681722">
    <property type="component" value="Unassembled WGS sequence"/>
</dbReference>
<evidence type="ECO:0000313" key="2">
    <source>
        <dbReference type="Proteomes" id="UP000681722"/>
    </source>
</evidence>
<evidence type="ECO:0000313" key="1">
    <source>
        <dbReference type="EMBL" id="CAF4584770.1"/>
    </source>
</evidence>
<comment type="caution">
    <text evidence="1">The sequence shown here is derived from an EMBL/GenBank/DDBJ whole genome shotgun (WGS) entry which is preliminary data.</text>
</comment>
<reference evidence="1" key="1">
    <citation type="submission" date="2021-02" db="EMBL/GenBank/DDBJ databases">
        <authorList>
            <person name="Nowell W R."/>
        </authorList>
    </citation>
    <scope>NUCLEOTIDE SEQUENCE</scope>
</reference>
<name>A0A8S2YX59_9BILA</name>
<protein>
    <submittedName>
        <fullName evidence="1">Uncharacterized protein</fullName>
    </submittedName>
</protein>
<organism evidence="1 2">
    <name type="scientific">Didymodactylos carnosus</name>
    <dbReference type="NCBI Taxonomy" id="1234261"/>
    <lineage>
        <taxon>Eukaryota</taxon>
        <taxon>Metazoa</taxon>
        <taxon>Spiralia</taxon>
        <taxon>Gnathifera</taxon>
        <taxon>Rotifera</taxon>
        <taxon>Eurotatoria</taxon>
        <taxon>Bdelloidea</taxon>
        <taxon>Philodinida</taxon>
        <taxon>Philodinidae</taxon>
        <taxon>Didymodactylos</taxon>
    </lineage>
</organism>
<feature type="non-terminal residue" evidence="1">
    <location>
        <position position="1"/>
    </location>
</feature>
<dbReference type="AlphaFoldDB" id="A0A8S2YX59"/>
<proteinExistence type="predicted"/>